<sequence>MGKVSAQVFSLRRASEPVTERLELACPAYNLTSLKAAVENGANSIYIEYRPAGLHPHLRSLLAHDAALRKGIRYAHAHKAKVVLSLSQPHVDADPWTASIAMIRDASKLGIDAITLSDPALMLYTAAHYPGLAMHYMAPQSMLEANAIRHLKRNIPFTRVILPRVVSVAQIEEISRIPGIGVELVGFGKGCTILTPRVAPHDTPDTPTLPGCPAAIERISQRSFHSATPLDGGTEACGLPGPAMNDQLFHLEHSDEWHALNVLPQLAAIHVRALRIELQEHSSSKLARLTRVWREAIDECLHDTQHFNVRPAWLAELRNLSSSH</sequence>
<dbReference type="Pfam" id="PF01136">
    <property type="entry name" value="Peptidase_U32"/>
    <property type="match status" value="2"/>
</dbReference>
<dbReference type="PANTHER" id="PTHR30217:SF3">
    <property type="entry name" value="UBIQUINONE BIOSYNTHESIS PROTEIN UBIU"/>
    <property type="match status" value="1"/>
</dbReference>
<dbReference type="InterPro" id="IPR051454">
    <property type="entry name" value="RNA/ubiquinone_mod_enzymes"/>
</dbReference>
<dbReference type="Proteomes" id="UP001352263">
    <property type="component" value="Unassembled WGS sequence"/>
</dbReference>
<dbReference type="EMBL" id="JAWIIV010000029">
    <property type="protein sequence ID" value="MEC4722351.1"/>
    <property type="molecule type" value="Genomic_DNA"/>
</dbReference>
<gene>
    <name evidence="1" type="ORF">RY831_24620</name>
</gene>
<dbReference type="InterPro" id="IPR001539">
    <property type="entry name" value="Peptidase_U32"/>
</dbReference>
<name>A0ABU6JF95_9BURK</name>
<comment type="caution">
    <text evidence="1">The sequence shown here is derived from an EMBL/GenBank/DDBJ whole genome shotgun (WGS) entry which is preliminary data.</text>
</comment>
<dbReference type="RefSeq" id="WP_326509028.1">
    <property type="nucleotide sequence ID" value="NZ_JAWIIV010000029.1"/>
</dbReference>
<evidence type="ECO:0000313" key="1">
    <source>
        <dbReference type="EMBL" id="MEC4722351.1"/>
    </source>
</evidence>
<accession>A0ABU6JF95</accession>
<evidence type="ECO:0000313" key="2">
    <source>
        <dbReference type="Proteomes" id="UP001352263"/>
    </source>
</evidence>
<dbReference type="PANTHER" id="PTHR30217">
    <property type="entry name" value="PEPTIDASE U32 FAMILY"/>
    <property type="match status" value="1"/>
</dbReference>
<keyword evidence="2" id="KW-1185">Reference proteome</keyword>
<protein>
    <submittedName>
        <fullName evidence="1">U32 family peptidase</fullName>
    </submittedName>
</protein>
<organism evidence="1 2">
    <name type="scientific">Noviherbaspirillum album</name>
    <dbReference type="NCBI Taxonomy" id="3080276"/>
    <lineage>
        <taxon>Bacteria</taxon>
        <taxon>Pseudomonadati</taxon>
        <taxon>Pseudomonadota</taxon>
        <taxon>Betaproteobacteria</taxon>
        <taxon>Burkholderiales</taxon>
        <taxon>Oxalobacteraceae</taxon>
        <taxon>Noviherbaspirillum</taxon>
    </lineage>
</organism>
<reference evidence="1 2" key="1">
    <citation type="submission" date="2023-10" db="EMBL/GenBank/DDBJ databases">
        <title>Noviherbaspirillum sp. CPCC 100848 genome assembly.</title>
        <authorList>
            <person name="Li X.Y."/>
            <person name="Fang X.M."/>
        </authorList>
    </citation>
    <scope>NUCLEOTIDE SEQUENCE [LARGE SCALE GENOMIC DNA]</scope>
    <source>
        <strain evidence="1 2">CPCC 100848</strain>
    </source>
</reference>
<proteinExistence type="predicted"/>